<dbReference type="GO" id="GO:0043481">
    <property type="term" value="P:anthocyanin accumulation in tissues in response to UV light"/>
    <property type="evidence" value="ECO:0007669"/>
    <property type="project" value="UniProtKB-ARBA"/>
</dbReference>
<protein>
    <submittedName>
        <fullName evidence="14">Uncharacterized protein</fullName>
    </submittedName>
</protein>
<dbReference type="GO" id="GO:1900459">
    <property type="term" value="P:positive regulation of brassinosteroid mediated signaling pathway"/>
    <property type="evidence" value="ECO:0007669"/>
    <property type="project" value="UniProtKB-ARBA"/>
</dbReference>
<dbReference type="Gene3D" id="1.20.1560.10">
    <property type="entry name" value="ABC transporter type 1, transmembrane domain"/>
    <property type="match status" value="2"/>
</dbReference>
<feature type="transmembrane region" description="Helical" evidence="11">
    <location>
        <begin position="914"/>
        <end position="935"/>
    </location>
</feature>
<evidence type="ECO:0000256" key="10">
    <source>
        <dbReference type="ARBA" id="ARBA00023180"/>
    </source>
</evidence>
<dbReference type="CDD" id="cd03249">
    <property type="entry name" value="ABC_MTABC3_MDL1_MDL2"/>
    <property type="match status" value="2"/>
</dbReference>
<dbReference type="PANTHER" id="PTHR43394">
    <property type="entry name" value="ATP-DEPENDENT PERMEASE MDL1, MITOCHONDRIAL"/>
    <property type="match status" value="1"/>
</dbReference>
<dbReference type="InterPro" id="IPR003593">
    <property type="entry name" value="AAA+_ATPase"/>
</dbReference>
<feature type="domain" description="ABC transporter" evidence="12">
    <location>
        <begin position="1011"/>
        <end position="1245"/>
    </location>
</feature>
<dbReference type="GO" id="GO:0016887">
    <property type="term" value="F:ATP hydrolysis activity"/>
    <property type="evidence" value="ECO:0007669"/>
    <property type="project" value="InterPro"/>
</dbReference>
<evidence type="ECO:0000256" key="8">
    <source>
        <dbReference type="ARBA" id="ARBA00022989"/>
    </source>
</evidence>
<proteinExistence type="inferred from homology"/>
<evidence type="ECO:0000256" key="7">
    <source>
        <dbReference type="ARBA" id="ARBA00022840"/>
    </source>
</evidence>
<dbReference type="GO" id="GO:0009958">
    <property type="term" value="P:positive gravitropism"/>
    <property type="evidence" value="ECO:0007669"/>
    <property type="project" value="UniProtKB-ARBA"/>
</dbReference>
<feature type="transmembrane region" description="Helical" evidence="11">
    <location>
        <begin position="683"/>
        <end position="708"/>
    </location>
</feature>
<dbReference type="GO" id="GO:0015421">
    <property type="term" value="F:ABC-type oligopeptide transporter activity"/>
    <property type="evidence" value="ECO:0007669"/>
    <property type="project" value="TreeGrafter"/>
</dbReference>
<dbReference type="GO" id="GO:0090374">
    <property type="term" value="P:oligopeptide export from mitochondrion"/>
    <property type="evidence" value="ECO:0007669"/>
    <property type="project" value="TreeGrafter"/>
</dbReference>
<dbReference type="Pfam" id="PF00664">
    <property type="entry name" value="ABC_membrane"/>
    <property type="match status" value="2"/>
</dbReference>
<feature type="transmembrane region" description="Helical" evidence="11">
    <location>
        <begin position="37"/>
        <end position="61"/>
    </location>
</feature>
<dbReference type="AlphaFoldDB" id="A0AAV1R298"/>
<dbReference type="CDD" id="cd18578">
    <property type="entry name" value="ABC_6TM_Pgp_ABCB1_D2_like"/>
    <property type="match status" value="1"/>
</dbReference>
<keyword evidence="4 11" id="KW-0812">Transmembrane</keyword>
<evidence type="ECO:0000256" key="2">
    <source>
        <dbReference type="ARBA" id="ARBA00007577"/>
    </source>
</evidence>
<feature type="transmembrane region" description="Helical" evidence="11">
    <location>
        <begin position="729"/>
        <end position="751"/>
    </location>
</feature>
<evidence type="ECO:0000256" key="9">
    <source>
        <dbReference type="ARBA" id="ARBA00023136"/>
    </source>
</evidence>
<dbReference type="SUPFAM" id="SSF52540">
    <property type="entry name" value="P-loop containing nucleoside triphosphate hydrolases"/>
    <property type="match status" value="2"/>
</dbReference>
<dbReference type="Proteomes" id="UP001314170">
    <property type="component" value="Unassembled WGS sequence"/>
</dbReference>
<evidence type="ECO:0000313" key="15">
    <source>
        <dbReference type="Proteomes" id="UP001314170"/>
    </source>
</evidence>
<dbReference type="GO" id="GO:0005524">
    <property type="term" value="F:ATP binding"/>
    <property type="evidence" value="ECO:0007669"/>
    <property type="project" value="UniProtKB-KW"/>
</dbReference>
<dbReference type="FunFam" id="1.20.1560.10:FF:000029">
    <property type="entry name" value="ABC transporter B family member 1"/>
    <property type="match status" value="1"/>
</dbReference>
<dbReference type="Pfam" id="PF00005">
    <property type="entry name" value="ABC_tran"/>
    <property type="match status" value="2"/>
</dbReference>
<keyword evidence="6" id="KW-0547">Nucleotide-binding</keyword>
<feature type="transmembrane region" description="Helical" evidence="11">
    <location>
        <begin position="268"/>
        <end position="289"/>
    </location>
</feature>
<name>A0AAV1R298_9ROSI</name>
<dbReference type="FunFam" id="1.20.1560.10:FF:000009">
    <property type="entry name" value="ABC transporter B family member 1"/>
    <property type="match status" value="1"/>
</dbReference>
<keyword evidence="9 11" id="KW-0472">Membrane</keyword>
<dbReference type="GO" id="GO:0048443">
    <property type="term" value="P:stamen development"/>
    <property type="evidence" value="ECO:0007669"/>
    <property type="project" value="UniProtKB-ARBA"/>
</dbReference>
<accession>A0AAV1R298</accession>
<feature type="transmembrane region" description="Helical" evidence="11">
    <location>
        <begin position="187"/>
        <end position="206"/>
    </location>
</feature>
<evidence type="ECO:0000256" key="5">
    <source>
        <dbReference type="ARBA" id="ARBA00022737"/>
    </source>
</evidence>
<evidence type="ECO:0000256" key="3">
    <source>
        <dbReference type="ARBA" id="ARBA00022448"/>
    </source>
</evidence>
<dbReference type="GO" id="GO:0009733">
    <property type="term" value="P:response to auxin"/>
    <property type="evidence" value="ECO:0007669"/>
    <property type="project" value="UniProtKB-ARBA"/>
</dbReference>
<keyword evidence="15" id="KW-1185">Reference proteome</keyword>
<dbReference type="GO" id="GO:0005743">
    <property type="term" value="C:mitochondrial inner membrane"/>
    <property type="evidence" value="ECO:0007669"/>
    <property type="project" value="TreeGrafter"/>
</dbReference>
<keyword evidence="10" id="KW-0325">Glycoprotein</keyword>
<keyword evidence="7" id="KW-0067">ATP-binding</keyword>
<dbReference type="GO" id="GO:0009926">
    <property type="term" value="P:auxin polar transport"/>
    <property type="evidence" value="ECO:0007669"/>
    <property type="project" value="UniProtKB-ARBA"/>
</dbReference>
<evidence type="ECO:0000259" key="13">
    <source>
        <dbReference type="PROSITE" id="PS50929"/>
    </source>
</evidence>
<dbReference type="InterPro" id="IPR011527">
    <property type="entry name" value="ABC1_TM_dom"/>
</dbReference>
<dbReference type="SMART" id="SM00382">
    <property type="entry name" value="AAA"/>
    <property type="match status" value="2"/>
</dbReference>
<organism evidence="14 15">
    <name type="scientific">Dovyalis caffra</name>
    <dbReference type="NCBI Taxonomy" id="77055"/>
    <lineage>
        <taxon>Eukaryota</taxon>
        <taxon>Viridiplantae</taxon>
        <taxon>Streptophyta</taxon>
        <taxon>Embryophyta</taxon>
        <taxon>Tracheophyta</taxon>
        <taxon>Spermatophyta</taxon>
        <taxon>Magnoliopsida</taxon>
        <taxon>eudicotyledons</taxon>
        <taxon>Gunneridae</taxon>
        <taxon>Pentapetalae</taxon>
        <taxon>rosids</taxon>
        <taxon>fabids</taxon>
        <taxon>Malpighiales</taxon>
        <taxon>Salicaceae</taxon>
        <taxon>Flacourtieae</taxon>
        <taxon>Dovyalis</taxon>
    </lineage>
</organism>
<dbReference type="InterPro" id="IPR039421">
    <property type="entry name" value="Type_1_exporter"/>
</dbReference>
<evidence type="ECO:0000313" key="14">
    <source>
        <dbReference type="EMBL" id="CAK7328033.1"/>
    </source>
</evidence>
<feature type="transmembrane region" description="Helical" evidence="11">
    <location>
        <begin position="85"/>
        <end position="110"/>
    </location>
</feature>
<dbReference type="GO" id="GO:0009640">
    <property type="term" value="P:photomorphogenesis"/>
    <property type="evidence" value="ECO:0007669"/>
    <property type="project" value="UniProtKB-ARBA"/>
</dbReference>
<feature type="domain" description="ABC transporter" evidence="12">
    <location>
        <begin position="364"/>
        <end position="600"/>
    </location>
</feature>
<dbReference type="InterPro" id="IPR017871">
    <property type="entry name" value="ABC_transporter-like_CS"/>
</dbReference>
<feature type="transmembrane region" description="Helical" evidence="11">
    <location>
        <begin position="821"/>
        <end position="844"/>
    </location>
</feature>
<dbReference type="GO" id="GO:0010329">
    <property type="term" value="F:auxin efflux transmembrane transporter activity"/>
    <property type="evidence" value="ECO:0007669"/>
    <property type="project" value="UniProtKB-ARBA"/>
</dbReference>
<dbReference type="InterPro" id="IPR027417">
    <property type="entry name" value="P-loop_NTPase"/>
</dbReference>
<keyword evidence="5" id="KW-0677">Repeat</keyword>
<evidence type="ECO:0000256" key="11">
    <source>
        <dbReference type="SAM" id="Phobius"/>
    </source>
</evidence>
<gene>
    <name evidence="14" type="ORF">DCAF_LOCUS5752</name>
</gene>
<keyword evidence="8 11" id="KW-1133">Transmembrane helix</keyword>
<dbReference type="GO" id="GO:0008361">
    <property type="term" value="P:regulation of cell size"/>
    <property type="evidence" value="ECO:0007669"/>
    <property type="project" value="UniProtKB-ARBA"/>
</dbReference>
<dbReference type="PANTHER" id="PTHR43394:SF11">
    <property type="entry name" value="ATP-BINDING CASSETTE TRANSPORTER"/>
    <property type="match status" value="1"/>
</dbReference>
<dbReference type="PROSITE" id="PS50929">
    <property type="entry name" value="ABC_TM1F"/>
    <property type="match status" value="2"/>
</dbReference>
<reference evidence="14 15" key="1">
    <citation type="submission" date="2024-01" db="EMBL/GenBank/DDBJ databases">
        <authorList>
            <person name="Waweru B."/>
        </authorList>
    </citation>
    <scope>NUCLEOTIDE SEQUENCE [LARGE SCALE GENOMIC DNA]</scope>
</reference>
<dbReference type="EMBL" id="CAWUPB010000892">
    <property type="protein sequence ID" value="CAK7328033.1"/>
    <property type="molecule type" value="Genomic_DNA"/>
</dbReference>
<evidence type="ECO:0000256" key="6">
    <source>
        <dbReference type="ARBA" id="ARBA00022741"/>
    </source>
</evidence>
<dbReference type="PROSITE" id="PS00211">
    <property type="entry name" value="ABC_TRANSPORTER_1"/>
    <property type="match status" value="2"/>
</dbReference>
<dbReference type="GO" id="GO:0009637">
    <property type="term" value="P:response to blue light"/>
    <property type="evidence" value="ECO:0007669"/>
    <property type="project" value="UniProtKB-ARBA"/>
</dbReference>
<evidence type="ECO:0000256" key="4">
    <source>
        <dbReference type="ARBA" id="ARBA00022692"/>
    </source>
</evidence>
<dbReference type="PROSITE" id="PS50893">
    <property type="entry name" value="ABC_TRANSPORTER_2"/>
    <property type="match status" value="2"/>
</dbReference>
<comment type="subcellular location">
    <subcellularLocation>
        <location evidence="1">Cell membrane</location>
        <topology evidence="1">Multi-pass membrane protein</topology>
    </subcellularLocation>
</comment>
<evidence type="ECO:0000256" key="1">
    <source>
        <dbReference type="ARBA" id="ARBA00004651"/>
    </source>
</evidence>
<dbReference type="CDD" id="cd18577">
    <property type="entry name" value="ABC_6TM_Pgp_ABCB1_D1_like"/>
    <property type="match status" value="1"/>
</dbReference>
<dbReference type="GO" id="GO:0005886">
    <property type="term" value="C:plasma membrane"/>
    <property type="evidence" value="ECO:0007669"/>
    <property type="project" value="UniProtKB-SubCell"/>
</dbReference>
<dbReference type="Gene3D" id="3.40.50.300">
    <property type="entry name" value="P-loop containing nucleotide triphosphate hydrolases"/>
    <property type="match status" value="2"/>
</dbReference>
<dbReference type="InterPro" id="IPR003439">
    <property type="entry name" value="ABC_transporter-like_ATP-bd"/>
</dbReference>
<comment type="caution">
    <text evidence="14">The sequence shown here is derived from an EMBL/GenBank/DDBJ whole genome shotgun (WGS) entry which is preliminary data.</text>
</comment>
<keyword evidence="3" id="KW-0813">Transport</keyword>
<feature type="domain" description="ABC transmembrane type-1" evidence="13">
    <location>
        <begin position="687"/>
        <end position="974"/>
    </location>
</feature>
<dbReference type="FunFam" id="3.40.50.300:FF:000251">
    <property type="entry name" value="ABC transporter B family member 19"/>
    <property type="match status" value="2"/>
</dbReference>
<sequence>MAETTETNKPSLPEAEKKREQSLPFYQLFSFADKYDWFLMISGSIGAIIHGSSMPVFFLLFGEMVNGFGKNQSDLSKMTHEVSKYALYFVYLGVVVCLSSYAEIACWMYTGERQVSTLRKKYLEAVLKQDVGFFDTDARTGDIVFSVSTDTLLVQDAISEKVGNFIHYLSTFLAGLVVGFVSAWRLALLSVAVIPGIAFAGGLYAYTLTGLTSKSRESYAQAGIIAEQAIAQVRTVYSYAGESKALNSYSDAIQNTLKLGYKAGMAKGLGLGCTYGIACMSWALVFWYAGVFIRNGQTDGGKAFTAIFSAIVGGMSLGQSFSNLGAFSKGKAAGYKLMEIIKQKPSIIQDPSDGKCLAEVNGNIEFKNVTFSYPSRPDVIIFRDFSIFFPAGKTVAVVGGSGSGKSTVVSLIERFYDPNQGQVLLDNVDIKTLQLSWLRDQVGLVNQEPALFATTILENIRYGKPDATMDEVEAAASAANAHSFITLLPNGYNTQVGERGVQLSGGQKQRIAIARAMLKNPKILLLDEATSALDASSESIVQEALDRLMVGRTTVVVAHRLSTIRNVDTIAVIQQGQVVETGTHEELIAKAGAYASLIRFQEMVRNRDFANPSTRRSRSSRLSHSLSTKSLSLRSGSLRNLSYSYSTGADGRIEMISNAETDRKNPAPNGYFCRLLKLNAPEWPYSIMGAVGSVLSGFIGPTFAIVMSNMIEVFYYRNPASMEKKTKEYVFIYIGAGLYAVVAYLIQHYFFSIMGENLTTRVRRMMLAAILRNEVGWFDEEEHNSSLVAARLATDAADVKSAIAERISVILQNMTSLLTSFIVAFIVEWRVSLLILATFPLLVLANFAQQLSLKGFAGDTAKAHAKTSMIAGEGVSNIRTVAAFNAQNKILSLFCHELRVPQLHSIRRSQTSGLLFGLSQLALYGSEALILWYGAHLVSKGASTFSKVIKVFVVLVITANSVAETVSLAPEIIRGGEAVGSVFSILDRSTKIDPDDSEAEPVESIRGEIELRHVDFAYPSRPDVPVFKDLNLRIRAGQSLALVGASGCGKSSVIALIERFYDPLAGKVMIDGKDIRRLNLKSLRLKIGLVQQEPALFAASIFDNIAYGKEGATESEVIEAARAANVHGFVSALPDGYKTPVGERGVQLSGGQKQRIAIARAVLKDPAILLLDEATSALDAESECVLQEALERLMRGRTTVLVAHRLSTIRGVDSIGVVQDGRIVEQGSHSELVSRPDGAYSRLLQLQHHNV</sequence>
<dbReference type="InterPro" id="IPR036640">
    <property type="entry name" value="ABC1_TM_sf"/>
</dbReference>
<comment type="similarity">
    <text evidence="2">Belongs to the ABC transporter superfamily. ABCB family. Multidrug resistance exporter (TC 3.A.1.201) subfamily.</text>
</comment>
<dbReference type="SUPFAM" id="SSF90123">
    <property type="entry name" value="ABC transporter transmembrane region"/>
    <property type="match status" value="2"/>
</dbReference>
<feature type="domain" description="ABC transmembrane type-1" evidence="13">
    <location>
        <begin position="43"/>
        <end position="329"/>
    </location>
</feature>
<evidence type="ECO:0000259" key="12">
    <source>
        <dbReference type="PROSITE" id="PS50893"/>
    </source>
</evidence>
<feature type="transmembrane region" description="Helical" evidence="11">
    <location>
        <begin position="165"/>
        <end position="181"/>
    </location>
</feature>
<dbReference type="GO" id="GO:0009741">
    <property type="term" value="P:response to brassinosteroid"/>
    <property type="evidence" value="ECO:0007669"/>
    <property type="project" value="UniProtKB-ARBA"/>
</dbReference>